<dbReference type="PROSITE" id="PS01298">
    <property type="entry name" value="DAPB"/>
    <property type="match status" value="1"/>
</dbReference>
<evidence type="ECO:0000256" key="12">
    <source>
        <dbReference type="ARBA" id="ARBA00049396"/>
    </source>
</evidence>
<dbReference type="SUPFAM" id="SSF55347">
    <property type="entry name" value="Glyceraldehyde-3-phosphate dehydrogenase-like, C-terminal domain"/>
    <property type="match status" value="1"/>
</dbReference>
<dbReference type="EMBL" id="JBHTOA010000016">
    <property type="protein sequence ID" value="MFD1398316.1"/>
    <property type="molecule type" value="Genomic_DNA"/>
</dbReference>
<evidence type="ECO:0000313" key="17">
    <source>
        <dbReference type="Proteomes" id="UP001597199"/>
    </source>
</evidence>
<dbReference type="SUPFAM" id="SSF51735">
    <property type="entry name" value="NAD(P)-binding Rossmann-fold domains"/>
    <property type="match status" value="1"/>
</dbReference>
<evidence type="ECO:0000256" key="8">
    <source>
        <dbReference type="ARBA" id="ARBA00023154"/>
    </source>
</evidence>
<feature type="binding site" evidence="13">
    <location>
        <begin position="151"/>
        <end position="152"/>
    </location>
    <ligand>
        <name>(S)-2,3,4,5-tetrahydrodipicolinate</name>
        <dbReference type="ChEBI" id="CHEBI:16845"/>
    </ligand>
</feature>
<evidence type="ECO:0000256" key="10">
    <source>
        <dbReference type="ARBA" id="ARBA00038983"/>
    </source>
</evidence>
<organism evidence="16 17">
    <name type="scientific">Lacticaseibacillus suilingensis</name>
    <dbReference type="NCBI Taxonomy" id="2799577"/>
    <lineage>
        <taxon>Bacteria</taxon>
        <taxon>Bacillati</taxon>
        <taxon>Bacillota</taxon>
        <taxon>Bacilli</taxon>
        <taxon>Lactobacillales</taxon>
        <taxon>Lactobacillaceae</taxon>
        <taxon>Lacticaseibacillus</taxon>
    </lineage>
</organism>
<sequence length="248" mass="25979">MTEVFIGGVLGKMGRQVTAMMAETPDLTVVGGLVPAAAAPTAFPVFAQLDQIDVTADVWVDFTIPTAARANAEYALTHGMDVVIGTSGLTQADETALGELAQAKGKHALIVPNFAISAVLMMQFAAKAAKYFPDAEVVEVHHSDKLDAPSGTARATAKLISQARQHAPLAPHQDAPARGEWLDDVPVHALRLPGYVAQEEVLFGATGESLSIKQVSFDRSSFMAGVALAVRQVAKLPAALTIGLDSLL</sequence>
<evidence type="ECO:0000256" key="4">
    <source>
        <dbReference type="ARBA" id="ARBA00022857"/>
    </source>
</evidence>
<keyword evidence="4 13" id="KW-0521">NADP</keyword>
<comment type="subcellular location">
    <subcellularLocation>
        <location evidence="13">Cytoplasm</location>
    </subcellularLocation>
</comment>
<evidence type="ECO:0000256" key="5">
    <source>
        <dbReference type="ARBA" id="ARBA00022915"/>
    </source>
</evidence>
<dbReference type="Gene3D" id="3.40.50.720">
    <property type="entry name" value="NAD(P)-binding Rossmann-like Domain"/>
    <property type="match status" value="1"/>
</dbReference>
<feature type="domain" description="Dihydrodipicolinate reductase N-terminal" evidence="14">
    <location>
        <begin position="3"/>
        <end position="114"/>
    </location>
</feature>
<dbReference type="InterPro" id="IPR036291">
    <property type="entry name" value="NAD(P)-bd_dom_sf"/>
</dbReference>
<evidence type="ECO:0000256" key="9">
    <source>
        <dbReference type="ARBA" id="ARBA00037922"/>
    </source>
</evidence>
<evidence type="ECO:0000256" key="13">
    <source>
        <dbReference type="HAMAP-Rule" id="MF_00102"/>
    </source>
</evidence>
<proteinExistence type="inferred from homology"/>
<keyword evidence="5 13" id="KW-0220">Diaminopimelate biosynthesis</keyword>
<dbReference type="PANTHER" id="PTHR20836">
    <property type="entry name" value="DIHYDRODIPICOLINATE REDUCTASE"/>
    <property type="match status" value="1"/>
</dbReference>
<dbReference type="InterPro" id="IPR022663">
    <property type="entry name" value="DapB_C"/>
</dbReference>
<feature type="active site" description="Proton donor/acceptor" evidence="13">
    <location>
        <position position="141"/>
    </location>
</feature>
<accession>A0ABW4BCV0</accession>
<feature type="binding site" evidence="13">
    <location>
        <begin position="111"/>
        <end position="114"/>
    </location>
    <ligand>
        <name>NAD(+)</name>
        <dbReference type="ChEBI" id="CHEBI:57540"/>
    </ligand>
</feature>
<dbReference type="EC" id="1.17.1.8" evidence="10 13"/>
<gene>
    <name evidence="13 16" type="primary">dapB</name>
    <name evidence="16" type="ORF">ACFQ41_03225</name>
</gene>
<evidence type="ECO:0000313" key="16">
    <source>
        <dbReference type="EMBL" id="MFD1398316.1"/>
    </source>
</evidence>
<comment type="catalytic activity">
    <reaction evidence="12 13">
        <text>(S)-2,3,4,5-tetrahydrodipicolinate + NAD(+) + H2O = (2S,4S)-4-hydroxy-2,3,4,5-tetrahydrodipicolinate + NADH + H(+)</text>
        <dbReference type="Rhea" id="RHEA:35323"/>
        <dbReference type="ChEBI" id="CHEBI:15377"/>
        <dbReference type="ChEBI" id="CHEBI:15378"/>
        <dbReference type="ChEBI" id="CHEBI:16845"/>
        <dbReference type="ChEBI" id="CHEBI:57540"/>
        <dbReference type="ChEBI" id="CHEBI:57945"/>
        <dbReference type="ChEBI" id="CHEBI:67139"/>
        <dbReference type="EC" id="1.17.1.8"/>
    </reaction>
</comment>
<dbReference type="PANTHER" id="PTHR20836:SF0">
    <property type="entry name" value="4-HYDROXY-TETRAHYDRODIPICOLINATE REDUCTASE 1, CHLOROPLASTIC-RELATED"/>
    <property type="match status" value="1"/>
</dbReference>
<feature type="active site" description="Proton donor" evidence="13">
    <location>
        <position position="145"/>
    </location>
</feature>
<dbReference type="Pfam" id="PF05173">
    <property type="entry name" value="DapB_C"/>
    <property type="match status" value="1"/>
</dbReference>
<keyword evidence="7 13" id="KW-0520">NAD</keyword>
<keyword evidence="17" id="KW-1185">Reference proteome</keyword>
<dbReference type="GO" id="GO:0008839">
    <property type="term" value="F:4-hydroxy-tetrahydrodipicolinate reductase"/>
    <property type="evidence" value="ECO:0007669"/>
    <property type="project" value="UniProtKB-EC"/>
</dbReference>
<dbReference type="InterPro" id="IPR000846">
    <property type="entry name" value="DapB_N"/>
</dbReference>
<keyword evidence="6 13" id="KW-0560">Oxidoreductase</keyword>
<feature type="binding site" evidence="13">
    <location>
        <begin position="8"/>
        <end position="13"/>
    </location>
    <ligand>
        <name>NAD(+)</name>
        <dbReference type="ChEBI" id="CHEBI:57540"/>
    </ligand>
</feature>
<comment type="pathway">
    <text evidence="9 13">Amino-acid biosynthesis; L-lysine biosynthesis via DAP pathway; (S)-tetrahydrodipicolinate from L-aspartate: step 4/4.</text>
</comment>
<keyword evidence="3 13" id="KW-0028">Amino-acid biosynthesis</keyword>
<comment type="function">
    <text evidence="13">Catalyzes the conversion of 4-hydroxy-tetrahydrodipicolinate (HTPA) to tetrahydrodipicolinate.</text>
</comment>
<feature type="binding site" evidence="13">
    <location>
        <begin position="85"/>
        <end position="87"/>
    </location>
    <ligand>
        <name>NAD(+)</name>
        <dbReference type="ChEBI" id="CHEBI:57540"/>
    </ligand>
</feature>
<dbReference type="Gene3D" id="3.30.360.10">
    <property type="entry name" value="Dihydrodipicolinate Reductase, domain 2"/>
    <property type="match status" value="1"/>
</dbReference>
<evidence type="ECO:0000256" key="11">
    <source>
        <dbReference type="ARBA" id="ARBA00049080"/>
    </source>
</evidence>
<dbReference type="Proteomes" id="UP001597199">
    <property type="component" value="Unassembled WGS sequence"/>
</dbReference>
<feature type="binding site" evidence="13">
    <location>
        <position position="142"/>
    </location>
    <ligand>
        <name>(S)-2,3,4,5-tetrahydrodipicolinate</name>
        <dbReference type="ChEBI" id="CHEBI:16845"/>
    </ligand>
</feature>
<dbReference type="CDD" id="cd02274">
    <property type="entry name" value="DHDPR_N"/>
    <property type="match status" value="1"/>
</dbReference>
<evidence type="ECO:0000259" key="15">
    <source>
        <dbReference type="Pfam" id="PF05173"/>
    </source>
</evidence>
<evidence type="ECO:0000256" key="6">
    <source>
        <dbReference type="ARBA" id="ARBA00023002"/>
    </source>
</evidence>
<dbReference type="PIRSF" id="PIRSF000161">
    <property type="entry name" value="DHPR"/>
    <property type="match status" value="1"/>
</dbReference>
<name>A0ABW4BCV0_9LACO</name>
<comment type="caution">
    <text evidence="13">Was originally thought to be a dihydrodipicolinate reductase (DHDPR), catalyzing the conversion of dihydrodipicolinate to tetrahydrodipicolinate. However, it was shown in E.coli that the substrate of the enzymatic reaction is not dihydrodipicolinate (DHDP) but in fact (2S,4S)-4-hydroxy-2,3,4,5-tetrahydrodipicolinic acid (HTPA), the product released by the DapA-catalyzed reaction.</text>
</comment>
<dbReference type="NCBIfam" id="TIGR00036">
    <property type="entry name" value="dapB"/>
    <property type="match status" value="1"/>
</dbReference>
<evidence type="ECO:0000259" key="14">
    <source>
        <dbReference type="Pfam" id="PF01113"/>
    </source>
</evidence>
<evidence type="ECO:0000256" key="2">
    <source>
        <dbReference type="ARBA" id="ARBA00022490"/>
    </source>
</evidence>
<protein>
    <recommendedName>
        <fullName evidence="10 13">4-hydroxy-tetrahydrodipicolinate reductase</fullName>
        <shortName evidence="13">HTPA reductase</shortName>
        <ecNumber evidence="10 13">1.17.1.8</ecNumber>
    </recommendedName>
</protein>
<comment type="caution">
    <text evidence="13">Lacks conserved residue(s) required for the propagation of feature annotation.</text>
</comment>
<comment type="subunit">
    <text evidence="13">Homotetramer.</text>
</comment>
<dbReference type="HAMAP" id="MF_00102">
    <property type="entry name" value="DapB"/>
    <property type="match status" value="1"/>
</dbReference>
<comment type="similarity">
    <text evidence="1 13">Belongs to the DapB family.</text>
</comment>
<comment type="caution">
    <text evidence="16">The sequence shown here is derived from an EMBL/GenBank/DDBJ whole genome shotgun (WGS) entry which is preliminary data.</text>
</comment>
<reference evidence="17" key="1">
    <citation type="journal article" date="2019" name="Int. J. Syst. Evol. Microbiol.">
        <title>The Global Catalogue of Microorganisms (GCM) 10K type strain sequencing project: providing services to taxonomists for standard genome sequencing and annotation.</title>
        <authorList>
            <consortium name="The Broad Institute Genomics Platform"/>
            <consortium name="The Broad Institute Genome Sequencing Center for Infectious Disease"/>
            <person name="Wu L."/>
            <person name="Ma J."/>
        </authorList>
    </citation>
    <scope>NUCLEOTIDE SEQUENCE [LARGE SCALE GENOMIC DNA]</scope>
    <source>
        <strain evidence="17">CCM 9110</strain>
    </source>
</reference>
<evidence type="ECO:0000256" key="1">
    <source>
        <dbReference type="ARBA" id="ARBA00006642"/>
    </source>
</evidence>
<keyword evidence="2 13" id="KW-0963">Cytoplasm</keyword>
<dbReference type="InterPro" id="IPR022664">
    <property type="entry name" value="DapB_N_CS"/>
</dbReference>
<dbReference type="InterPro" id="IPR023940">
    <property type="entry name" value="DHDPR_bac"/>
</dbReference>
<keyword evidence="8 13" id="KW-0457">Lysine biosynthesis</keyword>
<comment type="catalytic activity">
    <reaction evidence="11 13">
        <text>(S)-2,3,4,5-tetrahydrodipicolinate + NADP(+) + H2O = (2S,4S)-4-hydroxy-2,3,4,5-tetrahydrodipicolinate + NADPH + H(+)</text>
        <dbReference type="Rhea" id="RHEA:35331"/>
        <dbReference type="ChEBI" id="CHEBI:15377"/>
        <dbReference type="ChEBI" id="CHEBI:15378"/>
        <dbReference type="ChEBI" id="CHEBI:16845"/>
        <dbReference type="ChEBI" id="CHEBI:57783"/>
        <dbReference type="ChEBI" id="CHEBI:58349"/>
        <dbReference type="ChEBI" id="CHEBI:67139"/>
        <dbReference type="EC" id="1.17.1.8"/>
    </reaction>
</comment>
<evidence type="ECO:0000256" key="3">
    <source>
        <dbReference type="ARBA" id="ARBA00022605"/>
    </source>
</evidence>
<dbReference type="RefSeq" id="WP_204117823.1">
    <property type="nucleotide sequence ID" value="NZ_BOLV01000001.1"/>
</dbReference>
<evidence type="ECO:0000256" key="7">
    <source>
        <dbReference type="ARBA" id="ARBA00023027"/>
    </source>
</evidence>
<feature type="domain" description="Dihydrodipicolinate reductase C-terminal" evidence="15">
    <location>
        <begin position="118"/>
        <end position="241"/>
    </location>
</feature>
<dbReference type="Pfam" id="PF01113">
    <property type="entry name" value="DapB_N"/>
    <property type="match status" value="1"/>
</dbReference>